<feature type="non-terminal residue" evidence="2">
    <location>
        <position position="227"/>
    </location>
</feature>
<evidence type="ECO:0000256" key="1">
    <source>
        <dbReference type="SAM" id="MobiDB-lite"/>
    </source>
</evidence>
<evidence type="ECO:0000313" key="3">
    <source>
        <dbReference type="Proteomes" id="UP000518266"/>
    </source>
</evidence>
<protein>
    <submittedName>
        <fullName evidence="2">Uncharacterized protein</fullName>
    </submittedName>
</protein>
<dbReference type="EMBL" id="JAAKFY010000026">
    <property type="protein sequence ID" value="KAF3833679.1"/>
    <property type="molecule type" value="Genomic_DNA"/>
</dbReference>
<dbReference type="AlphaFoldDB" id="A0A7J5XAJ2"/>
<proteinExistence type="predicted"/>
<sequence length="227" mass="26152">TKHNDAQNSSDSENEERIETESENEEKETGIENEEIGSEDKKIGSEDKKIGSEDKKIGSEDKETESEDKETGIENEETGIENEETGTEDKEMEGEDMEIEREEMENEAVTSESTRVKAPSEFVFCYSYQTPPIQLMFRRTISSTMRPLSNVHTQLDPVVLWSSSQKIKMGSLFRATGMMKTLNYAMYCFSCRMFLNDDKYKSRSTWKSGGVNRWRQAKVRTKEHCLQ</sequence>
<reference evidence="2 3" key="1">
    <citation type="submission" date="2020-03" db="EMBL/GenBank/DDBJ databases">
        <title>Dissostichus mawsoni Genome sequencing and assembly.</title>
        <authorList>
            <person name="Park H."/>
        </authorList>
    </citation>
    <scope>NUCLEOTIDE SEQUENCE [LARGE SCALE GENOMIC DNA]</scope>
    <source>
        <strain evidence="2">DM0001</strain>
        <tissue evidence="2">Muscle</tissue>
    </source>
</reference>
<keyword evidence="3" id="KW-1185">Reference proteome</keyword>
<accession>A0A7J5XAJ2</accession>
<feature type="compositionally biased region" description="Polar residues" evidence="1">
    <location>
        <begin position="1"/>
        <end position="11"/>
    </location>
</feature>
<gene>
    <name evidence="2" type="ORF">F7725_024883</name>
</gene>
<feature type="compositionally biased region" description="Acidic residues" evidence="1">
    <location>
        <begin position="62"/>
        <end position="106"/>
    </location>
</feature>
<comment type="caution">
    <text evidence="2">The sequence shown here is derived from an EMBL/GenBank/DDBJ whole genome shotgun (WGS) entry which is preliminary data.</text>
</comment>
<feature type="region of interest" description="Disordered" evidence="1">
    <location>
        <begin position="1"/>
        <end position="113"/>
    </location>
</feature>
<dbReference type="Proteomes" id="UP000518266">
    <property type="component" value="Unassembled WGS sequence"/>
</dbReference>
<organism evidence="2 3">
    <name type="scientific">Dissostichus mawsoni</name>
    <name type="common">Antarctic cod</name>
    <dbReference type="NCBI Taxonomy" id="36200"/>
    <lineage>
        <taxon>Eukaryota</taxon>
        <taxon>Metazoa</taxon>
        <taxon>Chordata</taxon>
        <taxon>Craniata</taxon>
        <taxon>Vertebrata</taxon>
        <taxon>Euteleostomi</taxon>
        <taxon>Actinopterygii</taxon>
        <taxon>Neopterygii</taxon>
        <taxon>Teleostei</taxon>
        <taxon>Neoteleostei</taxon>
        <taxon>Acanthomorphata</taxon>
        <taxon>Eupercaria</taxon>
        <taxon>Perciformes</taxon>
        <taxon>Notothenioidei</taxon>
        <taxon>Nototheniidae</taxon>
        <taxon>Dissostichus</taxon>
    </lineage>
</organism>
<evidence type="ECO:0000313" key="2">
    <source>
        <dbReference type="EMBL" id="KAF3833679.1"/>
    </source>
</evidence>
<feature type="compositionally biased region" description="Basic and acidic residues" evidence="1">
    <location>
        <begin position="38"/>
        <end position="61"/>
    </location>
</feature>
<feature type="compositionally biased region" description="Acidic residues" evidence="1">
    <location>
        <begin position="21"/>
        <end position="37"/>
    </location>
</feature>
<name>A0A7J5XAJ2_DISMA</name>